<evidence type="ECO:0000256" key="10">
    <source>
        <dbReference type="ARBA" id="ARBA00023180"/>
    </source>
</evidence>
<gene>
    <name evidence="13" type="primary">PIGG</name>
    <name evidence="13" type="synonym">pigg</name>
</gene>
<keyword evidence="9 11" id="KW-0472">Membrane</keyword>
<proteinExistence type="inferred from homology"/>
<evidence type="ECO:0000259" key="12">
    <source>
        <dbReference type="Pfam" id="PF19316"/>
    </source>
</evidence>
<keyword evidence="8 11" id="KW-1133">Transmembrane helix</keyword>
<dbReference type="InterPro" id="IPR039527">
    <property type="entry name" value="PIGG/GPI7"/>
</dbReference>
<dbReference type="SUPFAM" id="SSF53649">
    <property type="entry name" value="Alkaline phosphatase-like"/>
    <property type="match status" value="1"/>
</dbReference>
<keyword evidence="5" id="KW-0808">Transferase</keyword>
<dbReference type="FunFam" id="3.40.720.10:FF:000018">
    <property type="entry name" value="Putative GPI ethanolamine phosphate transferase 2"/>
    <property type="match status" value="1"/>
</dbReference>
<dbReference type="InterPro" id="IPR002591">
    <property type="entry name" value="Phosphodiest/P_Trfase"/>
</dbReference>
<dbReference type="PANTHER" id="PTHR23072:SF0">
    <property type="entry name" value="GPI ETHANOLAMINE PHOSPHATE TRANSFERASE 2"/>
    <property type="match status" value="1"/>
</dbReference>
<reference evidence="13" key="3">
    <citation type="submission" date="2025-09" db="UniProtKB">
        <authorList>
            <consortium name="Ensembl"/>
        </authorList>
    </citation>
    <scope>IDENTIFICATION</scope>
</reference>
<dbReference type="GeneTree" id="ENSGT00910000144269"/>
<dbReference type="Gene3D" id="3.40.720.10">
    <property type="entry name" value="Alkaline Phosphatase, subunit A"/>
    <property type="match status" value="1"/>
</dbReference>
<dbReference type="InterPro" id="IPR017850">
    <property type="entry name" value="Alkaline_phosphatase_core_sf"/>
</dbReference>
<feature type="transmembrane region" description="Helical" evidence="11">
    <location>
        <begin position="501"/>
        <end position="526"/>
    </location>
</feature>
<feature type="transmembrane region" description="Helical" evidence="11">
    <location>
        <begin position="734"/>
        <end position="751"/>
    </location>
</feature>
<dbReference type="InterPro" id="IPR037674">
    <property type="entry name" value="PIG-G_N"/>
</dbReference>
<evidence type="ECO:0000256" key="1">
    <source>
        <dbReference type="ARBA" id="ARBA00004477"/>
    </source>
</evidence>
<dbReference type="GO" id="GO:0005789">
    <property type="term" value="C:endoplasmic reticulum membrane"/>
    <property type="evidence" value="ECO:0007669"/>
    <property type="project" value="UniProtKB-SubCell"/>
</dbReference>
<evidence type="ECO:0000256" key="8">
    <source>
        <dbReference type="ARBA" id="ARBA00022989"/>
    </source>
</evidence>
<dbReference type="PANTHER" id="PTHR23072">
    <property type="entry name" value="PHOSPHATIDYLINOSITOL GLYCAN-RELATED"/>
    <property type="match status" value="1"/>
</dbReference>
<dbReference type="GO" id="GO:0051267">
    <property type="term" value="F:CP2 mannose-ethanolamine phosphotransferase activity"/>
    <property type="evidence" value="ECO:0007669"/>
    <property type="project" value="TreeGrafter"/>
</dbReference>
<dbReference type="Pfam" id="PF01663">
    <property type="entry name" value="Phosphodiest"/>
    <property type="match status" value="1"/>
</dbReference>
<feature type="transmembrane region" description="Helical" evidence="11">
    <location>
        <begin position="431"/>
        <end position="452"/>
    </location>
</feature>
<protein>
    <submittedName>
        <fullName evidence="13">Phosphatidylinositol glycan anchor biosynthesis class G (EMM blood group)</fullName>
    </submittedName>
</protein>
<accession>A0A8C4TKE3</accession>
<evidence type="ECO:0000256" key="4">
    <source>
        <dbReference type="ARBA" id="ARBA00022502"/>
    </source>
</evidence>
<evidence type="ECO:0000256" key="11">
    <source>
        <dbReference type="SAM" id="Phobius"/>
    </source>
</evidence>
<keyword evidence="6 11" id="KW-0812">Transmembrane</keyword>
<reference evidence="13" key="1">
    <citation type="submission" date="2021-06" db="EMBL/GenBank/DDBJ databases">
        <authorList>
            <consortium name="Wellcome Sanger Institute Data Sharing"/>
        </authorList>
    </citation>
    <scope>NUCLEOTIDE SEQUENCE [LARGE SCALE GENOMIC DNA]</scope>
</reference>
<feature type="domain" description="GPI ethanolamine phosphate transferase 2 C-terminal" evidence="12">
    <location>
        <begin position="551"/>
        <end position="941"/>
    </location>
</feature>
<keyword evidence="4" id="KW-0337">GPI-anchor biosynthesis</keyword>
<sequence length="960" mass="106766">MRLRSSVFAALCLLMEVFGIALFLRGFFPIPVKSSFSAKNKVADMPAEPSAGPTSNWTQIPAPLFRKVVIMVIDGLREDFVFGEKGKRFMPFTRHLVEQGSSHSFIGRARPPTVTMPRIKALTTGSIPGFIDVVMNLNSPALLEDNLIWQAKEAGKKMVFYGDDTWLRLFPKHFMEHDGTTSFFVSDYTEVDNNITRHLDSTLKRDDWDMLILHYLGLDHIGHLSGPHSTLIGPKLTEMDDILKKIYTSLLSKEVEGALSSLLVLCGDHGMSETGSHGGSSDPELNTPLVLASPAFRRKVAYDLPNVVEQVDLTSTLAVGLGLPISQNNVGHLIFPVVEECSMREQLRFLHLNGFQLSRLLRDGTSAYEKDVGFEQFRVAEKSHGNWVKLYLEGNTSEVLNNMGKKVIRQYLDALKSMSSSLSKQLGKYDLYSMMVGTVIVFEVLFLLLLGMADALRSNAELDLPLSSSLCSLPSYLLCLLFSAVHVLVCTSTESSCYFCSLSWALAFAVIFFVTALLCVILSIMARKFSWEKPQSKAQSSADSGFSELDTLLLAGTLGHVLSLGASSFIEEEHQTWYFLVNTLCVAVLQDVCRKYFKETPEGGVCTPSKEDLEGSDYGSRLLKGQEKWLALATPLVTLACCRLLRSLNQTGVQWAHLPDFGHWLNSSEHNVELSFLASSSLVLIFLLIHKRCSMVSKIALGMGLLGVYSYRAAVGNVQFPWQQHGRDLSKGVLEARFVYVFVLGILFTGVKDLLKSQVVAPSREARSRGLWEVYSGLVLVVALLFRPHNLPVLVFTLVIQSLMSRFIWRGLKYDAAQTTIMHYWLGQAFFYFQGNSNNIATVDISAGFVGLETYVEVPAIFLTGVHTYAGPLLWATHLICHLSSEMQSSPSAMGHGCYCFAVLRSIPAALYVLLVTALRYHLFIWSVFSPKLLYEGVHTLVTAFICIFFTAMDQKRSAR</sequence>
<feature type="transmembrane region" description="Helical" evidence="11">
    <location>
        <begin position="464"/>
        <end position="489"/>
    </location>
</feature>
<dbReference type="Proteomes" id="UP000694620">
    <property type="component" value="Chromosome 7"/>
</dbReference>
<evidence type="ECO:0000313" key="13">
    <source>
        <dbReference type="Ensembl" id="ENSECRP00000033748.1"/>
    </source>
</evidence>
<comment type="similarity">
    <text evidence="3">Belongs to the PIGG/PIGN/PIGO family. PIGG subfamily.</text>
</comment>
<dbReference type="Pfam" id="PF19316">
    <property type="entry name" value="PIGO_PIGG"/>
    <property type="match status" value="1"/>
</dbReference>
<evidence type="ECO:0000256" key="3">
    <source>
        <dbReference type="ARBA" id="ARBA00005315"/>
    </source>
</evidence>
<comment type="pathway">
    <text evidence="2">Glycolipid biosynthesis; glycosylphosphatidylinositol-anchor biosynthesis.</text>
</comment>
<dbReference type="CDD" id="cd16024">
    <property type="entry name" value="GPI_EPT_2"/>
    <property type="match status" value="1"/>
</dbReference>
<dbReference type="UniPathway" id="UPA00196"/>
<evidence type="ECO:0000256" key="7">
    <source>
        <dbReference type="ARBA" id="ARBA00022824"/>
    </source>
</evidence>
<evidence type="ECO:0000313" key="14">
    <source>
        <dbReference type="Proteomes" id="UP000694620"/>
    </source>
</evidence>
<feature type="transmembrane region" description="Helical" evidence="11">
    <location>
        <begin position="897"/>
        <end position="921"/>
    </location>
</feature>
<keyword evidence="10" id="KW-0325">Glycoprotein</keyword>
<dbReference type="GO" id="GO:0006506">
    <property type="term" value="P:GPI anchor biosynthetic process"/>
    <property type="evidence" value="ECO:0007669"/>
    <property type="project" value="UniProtKB-UniPathway"/>
</dbReference>
<evidence type="ECO:0000256" key="2">
    <source>
        <dbReference type="ARBA" id="ARBA00004687"/>
    </source>
</evidence>
<name>A0A8C4TKE3_ERPCA</name>
<comment type="subcellular location">
    <subcellularLocation>
        <location evidence="1">Endoplasmic reticulum membrane</location>
        <topology evidence="1">Multi-pass membrane protein</topology>
    </subcellularLocation>
</comment>
<evidence type="ECO:0000256" key="6">
    <source>
        <dbReference type="ARBA" id="ARBA00022692"/>
    </source>
</evidence>
<organism evidence="13 14">
    <name type="scientific">Erpetoichthys calabaricus</name>
    <name type="common">Rope fish</name>
    <name type="synonym">Calamoichthys calabaricus</name>
    <dbReference type="NCBI Taxonomy" id="27687"/>
    <lineage>
        <taxon>Eukaryota</taxon>
        <taxon>Metazoa</taxon>
        <taxon>Chordata</taxon>
        <taxon>Craniata</taxon>
        <taxon>Vertebrata</taxon>
        <taxon>Euteleostomi</taxon>
        <taxon>Actinopterygii</taxon>
        <taxon>Polypteriformes</taxon>
        <taxon>Polypteridae</taxon>
        <taxon>Erpetoichthys</taxon>
    </lineage>
</organism>
<dbReference type="Ensembl" id="ENSECRT00000034481.1">
    <property type="protein sequence ID" value="ENSECRP00000033748.1"/>
    <property type="gene ID" value="ENSECRG00000022841.1"/>
</dbReference>
<dbReference type="AlphaFoldDB" id="A0A8C4TKE3"/>
<dbReference type="InterPro" id="IPR045687">
    <property type="entry name" value="PIGG/GPI7_C"/>
</dbReference>
<evidence type="ECO:0000256" key="5">
    <source>
        <dbReference type="ARBA" id="ARBA00022679"/>
    </source>
</evidence>
<evidence type="ECO:0000256" key="9">
    <source>
        <dbReference type="ARBA" id="ARBA00023136"/>
    </source>
</evidence>
<feature type="transmembrane region" description="Helical" evidence="11">
    <location>
        <begin position="933"/>
        <end position="953"/>
    </location>
</feature>
<keyword evidence="7" id="KW-0256">Endoplasmic reticulum</keyword>
<reference evidence="13" key="2">
    <citation type="submission" date="2025-08" db="UniProtKB">
        <authorList>
            <consortium name="Ensembl"/>
        </authorList>
    </citation>
    <scope>IDENTIFICATION</scope>
</reference>
<keyword evidence="14" id="KW-1185">Reference proteome</keyword>